<protein>
    <submittedName>
        <fullName evidence="1">Uncharacterized protein</fullName>
    </submittedName>
</protein>
<dbReference type="AlphaFoldDB" id="A0AAD4ILA9"/>
<dbReference type="Proteomes" id="UP001199106">
    <property type="component" value="Unassembled WGS sequence"/>
</dbReference>
<organism evidence="1 2">
    <name type="scientific">Alternaria panax</name>
    <dbReference type="NCBI Taxonomy" id="48097"/>
    <lineage>
        <taxon>Eukaryota</taxon>
        <taxon>Fungi</taxon>
        <taxon>Dikarya</taxon>
        <taxon>Ascomycota</taxon>
        <taxon>Pezizomycotina</taxon>
        <taxon>Dothideomycetes</taxon>
        <taxon>Pleosporomycetidae</taxon>
        <taxon>Pleosporales</taxon>
        <taxon>Pleosporineae</taxon>
        <taxon>Pleosporaceae</taxon>
        <taxon>Alternaria</taxon>
        <taxon>Alternaria sect. Panax</taxon>
    </lineage>
</organism>
<dbReference type="EMBL" id="JAANER010000001">
    <property type="protein sequence ID" value="KAG9196501.1"/>
    <property type="molecule type" value="Genomic_DNA"/>
</dbReference>
<evidence type="ECO:0000313" key="2">
    <source>
        <dbReference type="Proteomes" id="UP001199106"/>
    </source>
</evidence>
<keyword evidence="2" id="KW-1185">Reference proteome</keyword>
<comment type="caution">
    <text evidence="1">The sequence shown here is derived from an EMBL/GenBank/DDBJ whole genome shotgun (WGS) entry which is preliminary data.</text>
</comment>
<sequence length="149" mass="16264">MTVSKFIIGIIRFSNPARLTLITSQAPIIFEPEHQDNVTVEDNNFEYWYRSTHVDVFYSNADTAGRVPIAGGCQTIKRPGVAPADRGCSPASFNCTLDGGFGIAGSYSLALEQTVTLNGTEVTVHGAKPIEIQCTSYPEEDLPYKQCKD</sequence>
<evidence type="ECO:0000313" key="1">
    <source>
        <dbReference type="EMBL" id="KAG9196501.1"/>
    </source>
</evidence>
<gene>
    <name evidence="1" type="ORF">G6011_01622</name>
</gene>
<accession>A0AAD4ILA9</accession>
<name>A0AAD4ILA9_9PLEO</name>
<proteinExistence type="predicted"/>
<reference evidence="1" key="1">
    <citation type="submission" date="2021-07" db="EMBL/GenBank/DDBJ databases">
        <title>Genome Resource of American Ginseng Black Spot Pathogen Alternaria panax.</title>
        <authorList>
            <person name="Qiu C."/>
            <person name="Wang W."/>
            <person name="Liu Z."/>
        </authorList>
    </citation>
    <scope>NUCLEOTIDE SEQUENCE</scope>
    <source>
        <strain evidence="1">BNCC115425</strain>
    </source>
</reference>